<sequence>MRLYQRCIVAALFYLINALLIIFSLKSGRVWQFYLEPMGLLGCFVLLGSIASDFLTPSLSQISKSILHISDRVSGFTLLAMGNAIPDITGTYQAMNAGATTLAIGELLGGIFFLLTVVLGSMALIKPFELKPMDKSSCNPESLTEPMGADESESVVYDRQLFLQDMSIFAGLILLSIYFLCDGTLMLWECTVMVLAYCAYATFLVFDHKRDNLLPSSPTVTVQQESPDQMGDISTIVSNVEGPEVSHHGNMSLFNRGIRERRANIRKRIRQYLRVNYNRWIRITLRDFLDIWQNETLLRNQQDAADFTSDLESQVDQDIIPSTAVRRRASSWQEGDVPEDLPRISHPTPKNQSSKSSVDYSRPQENNALLTVPERPVCSKSLSCDHLPDLRPLYYTLSPMVQHDDQHVIVMESHGEAPPATLQSWLKGFRLYGYLTDANGFIPTSEFILLLFTTPLIMCLCIVVPVMPQGKQDRPLHFFDVVRFSLVPAISFLLLAEDCPLSVLLLCSILFVVLFFRWCKGIINWNLNLRAIVVFILSLSATSFNVHLVVDILMKWGEKFKISNTILGLTVFAWGNSFGDLVSNIVFMEIGLLDLALGACFGSPLLYFLLGIGIDGLMLMLGRHKDCKKPFLQCGINFQVDSHLILSAVGVLVSFVILGGVVPINGWRIDRKISAALLALYIFITGLNIYEEVN</sequence>
<keyword evidence="3" id="KW-0813">Transport</keyword>
<feature type="transmembrane region" description="Helical" evidence="8">
    <location>
        <begin position="37"/>
        <end position="55"/>
    </location>
</feature>
<dbReference type="AlphaFoldDB" id="A0A1Q3A877"/>
<evidence type="ECO:0000256" key="1">
    <source>
        <dbReference type="ARBA" id="ARBA00004141"/>
    </source>
</evidence>
<dbReference type="GO" id="GO:0006874">
    <property type="term" value="P:intracellular calcium ion homeostasis"/>
    <property type="evidence" value="ECO:0007669"/>
    <property type="project" value="TreeGrafter"/>
</dbReference>
<evidence type="ECO:0000256" key="2">
    <source>
        <dbReference type="ARBA" id="ARBA00008170"/>
    </source>
</evidence>
<feature type="region of interest" description="Disordered" evidence="7">
    <location>
        <begin position="325"/>
        <end position="363"/>
    </location>
</feature>
<evidence type="ECO:0000313" key="11">
    <source>
        <dbReference type="Proteomes" id="UP000187013"/>
    </source>
</evidence>
<dbReference type="GO" id="GO:0008324">
    <property type="term" value="F:monoatomic cation transmembrane transporter activity"/>
    <property type="evidence" value="ECO:0007669"/>
    <property type="project" value="TreeGrafter"/>
</dbReference>
<dbReference type="GO" id="GO:0016020">
    <property type="term" value="C:membrane"/>
    <property type="evidence" value="ECO:0007669"/>
    <property type="project" value="UniProtKB-SubCell"/>
</dbReference>
<dbReference type="InterPro" id="IPR051359">
    <property type="entry name" value="CaCA_antiporter"/>
</dbReference>
<evidence type="ECO:0000313" key="10">
    <source>
        <dbReference type="EMBL" id="GAV51877.1"/>
    </source>
</evidence>
<feature type="transmembrane region" description="Helical" evidence="8">
    <location>
        <begin position="107"/>
        <end position="125"/>
    </location>
</feature>
<keyword evidence="4 8" id="KW-0812">Transmembrane</keyword>
<dbReference type="InterPro" id="IPR004837">
    <property type="entry name" value="NaCa_Exmemb"/>
</dbReference>
<dbReference type="EMBL" id="BDGX01000032">
    <property type="protein sequence ID" value="GAV51877.1"/>
    <property type="molecule type" value="Genomic_DNA"/>
</dbReference>
<feature type="domain" description="Sodium/calcium exchanger membrane region" evidence="9">
    <location>
        <begin position="531"/>
        <end position="688"/>
    </location>
</feature>
<feature type="domain" description="Sodium/calcium exchanger membrane region" evidence="9">
    <location>
        <begin position="39"/>
        <end position="205"/>
    </location>
</feature>
<evidence type="ECO:0000256" key="5">
    <source>
        <dbReference type="ARBA" id="ARBA00022989"/>
    </source>
</evidence>
<dbReference type="InterPro" id="IPR044880">
    <property type="entry name" value="NCX_ion-bd_dom_sf"/>
</dbReference>
<feature type="compositionally biased region" description="Polar residues" evidence="7">
    <location>
        <begin position="348"/>
        <end position="363"/>
    </location>
</feature>
<accession>A0A1Q3A877</accession>
<protein>
    <recommendedName>
        <fullName evidence="9">Sodium/calcium exchanger membrane region domain-containing protein</fullName>
    </recommendedName>
</protein>
<feature type="transmembrane region" description="Helical" evidence="8">
    <location>
        <begin position="673"/>
        <end position="690"/>
    </location>
</feature>
<dbReference type="Pfam" id="PF01699">
    <property type="entry name" value="Na_Ca_ex"/>
    <property type="match status" value="2"/>
</dbReference>
<reference evidence="10 11" key="1">
    <citation type="submission" date="2016-08" db="EMBL/GenBank/DDBJ databases">
        <title>Draft genome sequence of allopolyploid Zygosaccharomyces rouxii.</title>
        <authorList>
            <person name="Watanabe J."/>
            <person name="Uehara K."/>
            <person name="Mogi Y."/>
            <person name="Tsukioka Y."/>
        </authorList>
    </citation>
    <scope>NUCLEOTIDE SEQUENCE [LARGE SCALE GENOMIC DNA]</scope>
    <source>
        <strain evidence="10 11">NBRC 110957</strain>
    </source>
</reference>
<keyword evidence="6 8" id="KW-0472">Membrane</keyword>
<evidence type="ECO:0000256" key="3">
    <source>
        <dbReference type="ARBA" id="ARBA00022448"/>
    </source>
</evidence>
<proteinExistence type="inferred from homology"/>
<dbReference type="OrthoDB" id="407410at2759"/>
<feature type="transmembrane region" description="Helical" evidence="8">
    <location>
        <begin position="643"/>
        <end position="667"/>
    </location>
</feature>
<dbReference type="PANTHER" id="PTHR12266">
    <property type="entry name" value="NA+/CA2+ K+ INDEPENDENT EXCHANGER"/>
    <property type="match status" value="1"/>
</dbReference>
<gene>
    <name evidence="10" type="ORF">ZYGR_0AF03480</name>
</gene>
<evidence type="ECO:0000256" key="7">
    <source>
        <dbReference type="SAM" id="MobiDB-lite"/>
    </source>
</evidence>
<evidence type="ECO:0000259" key="9">
    <source>
        <dbReference type="Pfam" id="PF01699"/>
    </source>
</evidence>
<evidence type="ECO:0000256" key="6">
    <source>
        <dbReference type="ARBA" id="ARBA00023136"/>
    </source>
</evidence>
<evidence type="ECO:0000256" key="4">
    <source>
        <dbReference type="ARBA" id="ARBA00022692"/>
    </source>
</evidence>
<comment type="subcellular location">
    <subcellularLocation>
        <location evidence="1">Membrane</location>
        <topology evidence="1">Multi-pass membrane protein</topology>
    </subcellularLocation>
</comment>
<feature type="transmembrane region" description="Helical" evidence="8">
    <location>
        <begin position="529"/>
        <end position="554"/>
    </location>
</feature>
<feature type="transmembrane region" description="Helical" evidence="8">
    <location>
        <begin position="447"/>
        <end position="466"/>
    </location>
</feature>
<name>A0A1Q3A877_ZYGRO</name>
<feature type="transmembrane region" description="Helical" evidence="8">
    <location>
        <begin position="566"/>
        <end position="593"/>
    </location>
</feature>
<feature type="transmembrane region" description="Helical" evidence="8">
    <location>
        <begin position="161"/>
        <end position="180"/>
    </location>
</feature>
<dbReference type="Gene3D" id="1.20.1420.30">
    <property type="entry name" value="NCX, central ion-binding region"/>
    <property type="match status" value="2"/>
</dbReference>
<feature type="transmembrane region" description="Helical" evidence="8">
    <location>
        <begin position="7"/>
        <end position="25"/>
    </location>
</feature>
<dbReference type="PANTHER" id="PTHR12266:SF0">
    <property type="entry name" value="MITOCHONDRIAL SODIUM_CALCIUM EXCHANGER PROTEIN"/>
    <property type="match status" value="1"/>
</dbReference>
<comment type="similarity">
    <text evidence="2">Belongs to the Ca(2+):cation antiporter (CaCA) (TC 2.A.19) family.</text>
</comment>
<feature type="transmembrane region" description="Helical" evidence="8">
    <location>
        <begin position="503"/>
        <end position="523"/>
    </location>
</feature>
<organism evidence="10 11">
    <name type="scientific">Zygosaccharomyces rouxii</name>
    <dbReference type="NCBI Taxonomy" id="4956"/>
    <lineage>
        <taxon>Eukaryota</taxon>
        <taxon>Fungi</taxon>
        <taxon>Dikarya</taxon>
        <taxon>Ascomycota</taxon>
        <taxon>Saccharomycotina</taxon>
        <taxon>Saccharomycetes</taxon>
        <taxon>Saccharomycetales</taxon>
        <taxon>Saccharomycetaceae</taxon>
        <taxon>Zygosaccharomyces</taxon>
    </lineage>
</organism>
<dbReference type="Proteomes" id="UP000187013">
    <property type="component" value="Unassembled WGS sequence"/>
</dbReference>
<comment type="caution">
    <text evidence="10">The sequence shown here is derived from an EMBL/GenBank/DDBJ whole genome shotgun (WGS) entry which is preliminary data.</text>
</comment>
<keyword evidence="5 8" id="KW-1133">Transmembrane helix</keyword>
<evidence type="ECO:0000256" key="8">
    <source>
        <dbReference type="SAM" id="Phobius"/>
    </source>
</evidence>